<evidence type="ECO:0000256" key="6">
    <source>
        <dbReference type="ARBA" id="ARBA00022694"/>
    </source>
</evidence>
<keyword evidence="4 7" id="KW-0808">Transferase</keyword>
<dbReference type="EC" id="2.1.1.33" evidence="7"/>
<dbReference type="Gene3D" id="3.40.50.150">
    <property type="entry name" value="Vaccinia Virus protein VP39"/>
    <property type="match status" value="1"/>
</dbReference>
<dbReference type="SUPFAM" id="SSF53335">
    <property type="entry name" value="S-adenosyl-L-methionine-dependent methyltransferases"/>
    <property type="match status" value="1"/>
</dbReference>
<comment type="catalytic activity">
    <reaction evidence="1 7">
        <text>guanosine(46) in tRNA + S-adenosyl-L-methionine = N(7)-methylguanosine(46) in tRNA + S-adenosyl-L-homocysteine</text>
        <dbReference type="Rhea" id="RHEA:42708"/>
        <dbReference type="Rhea" id="RHEA-COMP:10188"/>
        <dbReference type="Rhea" id="RHEA-COMP:10189"/>
        <dbReference type="ChEBI" id="CHEBI:57856"/>
        <dbReference type="ChEBI" id="CHEBI:59789"/>
        <dbReference type="ChEBI" id="CHEBI:74269"/>
        <dbReference type="ChEBI" id="CHEBI:74480"/>
        <dbReference type="EC" id="2.1.1.33"/>
    </reaction>
</comment>
<comment type="caution">
    <text evidence="7">Lacks conserved residue(s) required for the propagation of feature annotation.</text>
</comment>
<feature type="binding site" evidence="7">
    <location>
        <position position="163"/>
    </location>
    <ligand>
        <name>substrate</name>
    </ligand>
</feature>
<evidence type="ECO:0000313" key="8">
    <source>
        <dbReference type="EMBL" id="EHB93405.1"/>
    </source>
</evidence>
<keyword evidence="6 7" id="KW-0819">tRNA processing</keyword>
<name>G5H5G6_9BACT</name>
<protein>
    <recommendedName>
        <fullName evidence="7">tRNA (guanine-N(7)-)-methyltransferase</fullName>
        <ecNumber evidence="7">2.1.1.33</ecNumber>
    </recommendedName>
    <alternativeName>
        <fullName evidence="7">tRNA (guanine(46)-N(7))-methyltransferase</fullName>
    </alternativeName>
    <alternativeName>
        <fullName evidence="7">tRNA(m7G46)-methyltransferase</fullName>
    </alternativeName>
</protein>
<dbReference type="STRING" id="742725.HMPREF9450_00176"/>
<dbReference type="UniPathway" id="UPA00989"/>
<feature type="binding site" evidence="7">
    <location>
        <begin position="203"/>
        <end position="206"/>
    </location>
    <ligand>
        <name>substrate</name>
    </ligand>
</feature>
<proteinExistence type="inferred from homology"/>
<dbReference type="InterPro" id="IPR003358">
    <property type="entry name" value="tRNA_(Gua-N-7)_MeTrfase_Trmb"/>
</dbReference>
<dbReference type="PANTHER" id="PTHR23417">
    <property type="entry name" value="3-DEOXY-D-MANNO-OCTULOSONIC-ACID TRANSFERASE/TRNA GUANINE-N 7 - -METHYLTRANSFERASE"/>
    <property type="match status" value="1"/>
</dbReference>
<accession>G5H5G6</accession>
<reference evidence="8 9" key="1">
    <citation type="submission" date="2011-08" db="EMBL/GenBank/DDBJ databases">
        <title>The Genome Sequence of Alistipes indistinctus YIT 12060.</title>
        <authorList>
            <consortium name="The Broad Institute Genome Sequencing Platform"/>
            <person name="Earl A."/>
            <person name="Ward D."/>
            <person name="Feldgarden M."/>
            <person name="Gevers D."/>
            <person name="Morotomi M."/>
            <person name="Young S.K."/>
            <person name="Zeng Q."/>
            <person name="Gargeya S."/>
            <person name="Fitzgerald M."/>
            <person name="Haas B."/>
            <person name="Abouelleil A."/>
            <person name="Alvarado L."/>
            <person name="Arachchi H.M."/>
            <person name="Berlin A."/>
            <person name="Brown A."/>
            <person name="Chapman S.B."/>
            <person name="Chen Z."/>
            <person name="Dunbar C."/>
            <person name="Freedman E."/>
            <person name="Gearin G."/>
            <person name="Gellesch M."/>
            <person name="Goldberg J."/>
            <person name="Griggs A."/>
            <person name="Gujja S."/>
            <person name="Heiman D."/>
            <person name="Howarth C."/>
            <person name="Larson L."/>
            <person name="Lui A."/>
            <person name="MacDonald P.J.P."/>
            <person name="Montmayeur A."/>
            <person name="Murphy C."/>
            <person name="Neiman D."/>
            <person name="Pearson M."/>
            <person name="Priest M."/>
            <person name="Roberts A."/>
            <person name="Saif S."/>
            <person name="Shea T."/>
            <person name="Shenoy N."/>
            <person name="Sisk P."/>
            <person name="Stolte C."/>
            <person name="Sykes S."/>
            <person name="Wortman J."/>
            <person name="Nusbaum C."/>
            <person name="Birren B."/>
        </authorList>
    </citation>
    <scope>NUCLEOTIDE SEQUENCE [LARGE SCALE GENOMIC DNA]</scope>
    <source>
        <strain evidence="8 9">YIT 12060</strain>
    </source>
</reference>
<dbReference type="HOGENOM" id="CLU_050910_2_2_10"/>
<comment type="function">
    <text evidence="2 7">Catalyzes the formation of N(7)-methylguanine at position 46 (m7G46) in tRNA.</text>
</comment>
<dbReference type="PANTHER" id="PTHR23417:SF14">
    <property type="entry name" value="PENTACOTRIPEPTIDE-REPEAT REGION OF PRORP DOMAIN-CONTAINING PROTEIN"/>
    <property type="match status" value="1"/>
</dbReference>
<dbReference type="InterPro" id="IPR029063">
    <property type="entry name" value="SAM-dependent_MTases_sf"/>
</dbReference>
<dbReference type="GO" id="GO:0008176">
    <property type="term" value="F:tRNA (guanine(46)-N7)-methyltransferase activity"/>
    <property type="evidence" value="ECO:0007669"/>
    <property type="project" value="UniProtKB-UniRule"/>
</dbReference>
<sequence length="242" mass="27969">MARGKDKLRRFAENLTFRCMVQPEFEEVFRTDFRLKGRWREDFFGNPNPVVLELGCGRGEYTVSLAERYPDKNFIGVDIKGARMWRGAKTATEQEMRNAGFLRTRIEFIDSCFAPGEVDEIWITFPDPQLRKGRVKKRLTAPEFLTRYARFLRPGGPIHLKSDCRHLHDYTRTVAEGNALPIEACNTDIYGTGFADDLLSIKTTYEKRFLAQGVPITYIRFSLDGHTEFAPVEFAPDELLQR</sequence>
<dbReference type="NCBIfam" id="NF001080">
    <property type="entry name" value="PRK00121.2-2"/>
    <property type="match status" value="1"/>
</dbReference>
<evidence type="ECO:0000256" key="5">
    <source>
        <dbReference type="ARBA" id="ARBA00022691"/>
    </source>
</evidence>
<keyword evidence="5 7" id="KW-0949">S-adenosyl-L-methionine</keyword>
<dbReference type="HAMAP" id="MF_01057">
    <property type="entry name" value="tRNA_methyltr_TrmB"/>
    <property type="match status" value="1"/>
</dbReference>
<evidence type="ECO:0000256" key="3">
    <source>
        <dbReference type="ARBA" id="ARBA00022603"/>
    </source>
</evidence>
<comment type="pathway">
    <text evidence="7">tRNA modification; N(7)-methylguanine-tRNA biosynthesis.</text>
</comment>
<dbReference type="RefSeq" id="WP_009132982.1">
    <property type="nucleotide sequence ID" value="NZ_CP102250.1"/>
</dbReference>
<feature type="binding site" evidence="7">
    <location>
        <position position="127"/>
    </location>
    <ligand>
        <name>S-adenosyl-L-methionine</name>
        <dbReference type="ChEBI" id="CHEBI:59789"/>
    </ligand>
</feature>
<dbReference type="GeneID" id="92816601"/>
<dbReference type="AlphaFoldDB" id="G5H5G6"/>
<dbReference type="InterPro" id="IPR055361">
    <property type="entry name" value="tRNA_methyltr_TrmB_bact"/>
</dbReference>
<organism evidence="8 9">
    <name type="scientific">Alistipes indistinctus YIT 12060</name>
    <dbReference type="NCBI Taxonomy" id="742725"/>
    <lineage>
        <taxon>Bacteria</taxon>
        <taxon>Pseudomonadati</taxon>
        <taxon>Bacteroidota</taxon>
        <taxon>Bacteroidia</taxon>
        <taxon>Bacteroidales</taxon>
        <taxon>Rikenellaceae</taxon>
        <taxon>Alistipes</taxon>
    </lineage>
</organism>
<dbReference type="PROSITE" id="PS51625">
    <property type="entry name" value="SAM_MT_TRMB"/>
    <property type="match status" value="1"/>
</dbReference>
<dbReference type="OrthoDB" id="9802090at2"/>
<dbReference type="GO" id="GO:0043527">
    <property type="term" value="C:tRNA methyltransferase complex"/>
    <property type="evidence" value="ECO:0007669"/>
    <property type="project" value="TreeGrafter"/>
</dbReference>
<gene>
    <name evidence="7" type="primary">trmB</name>
    <name evidence="8" type="ORF">HMPREF9450_00176</name>
</gene>
<feature type="binding site" evidence="7">
    <location>
        <position position="78"/>
    </location>
    <ligand>
        <name>S-adenosyl-L-methionine</name>
        <dbReference type="ChEBI" id="CHEBI:59789"/>
    </ligand>
</feature>
<evidence type="ECO:0000256" key="1">
    <source>
        <dbReference type="ARBA" id="ARBA00000142"/>
    </source>
</evidence>
<dbReference type="Pfam" id="PF02390">
    <property type="entry name" value="Methyltransf_4"/>
    <property type="match status" value="1"/>
</dbReference>
<evidence type="ECO:0000256" key="4">
    <source>
        <dbReference type="ARBA" id="ARBA00022679"/>
    </source>
</evidence>
<keyword evidence="3 7" id="KW-0489">Methyltransferase</keyword>
<evidence type="ECO:0000256" key="7">
    <source>
        <dbReference type="HAMAP-Rule" id="MF_01057"/>
    </source>
</evidence>
<dbReference type="Proteomes" id="UP000006008">
    <property type="component" value="Unassembled WGS sequence"/>
</dbReference>
<dbReference type="EMBL" id="ADLD01000003">
    <property type="protein sequence ID" value="EHB93405.1"/>
    <property type="molecule type" value="Genomic_DNA"/>
</dbReference>
<dbReference type="CDD" id="cd02440">
    <property type="entry name" value="AdoMet_MTases"/>
    <property type="match status" value="1"/>
</dbReference>
<feature type="binding site" evidence="7">
    <location>
        <position position="53"/>
    </location>
    <ligand>
        <name>S-adenosyl-L-methionine</name>
        <dbReference type="ChEBI" id="CHEBI:59789"/>
    </ligand>
</feature>
<evidence type="ECO:0000313" key="9">
    <source>
        <dbReference type="Proteomes" id="UP000006008"/>
    </source>
</evidence>
<comment type="similarity">
    <text evidence="7">Belongs to the class I-like SAM-binding methyltransferase superfamily. TrmB family.</text>
</comment>
<comment type="caution">
    <text evidence="8">The sequence shown here is derived from an EMBL/GenBank/DDBJ whole genome shotgun (WGS) entry which is preliminary data.</text>
</comment>
<keyword evidence="9" id="KW-1185">Reference proteome</keyword>
<evidence type="ECO:0000256" key="2">
    <source>
        <dbReference type="ARBA" id="ARBA00003015"/>
    </source>
</evidence>
<dbReference type="eggNOG" id="COG0220">
    <property type="taxonomic scope" value="Bacteria"/>
</dbReference>
<dbReference type="PATRIC" id="fig|742725.3.peg.198"/>